<organism evidence="1 2">
    <name type="scientific">Naganishia vaughanmartiniae</name>
    <dbReference type="NCBI Taxonomy" id="1424756"/>
    <lineage>
        <taxon>Eukaryota</taxon>
        <taxon>Fungi</taxon>
        <taxon>Dikarya</taxon>
        <taxon>Basidiomycota</taxon>
        <taxon>Agaricomycotina</taxon>
        <taxon>Tremellomycetes</taxon>
        <taxon>Filobasidiales</taxon>
        <taxon>Filobasidiaceae</taxon>
        <taxon>Naganishia</taxon>
    </lineage>
</organism>
<dbReference type="Proteomes" id="UP001243375">
    <property type="component" value="Unassembled WGS sequence"/>
</dbReference>
<proteinExistence type="predicted"/>
<sequence>MSRKRKRTEEESVVRQQAQSDPFVSLASSIHTFRSGRRQTHLATLGHLLANFQEDGEDDHGTTGTTNNEPLGRPHGRSTAIPLRLRNKSIVPDALEETAGSGDNNEVFHDNDATGGYQHDDFMGSESGSDDDARRVMEAAESAMHREDDAMHRGQSFTRRSAEVDIIDMISRL</sequence>
<reference evidence="1" key="1">
    <citation type="submission" date="2023-04" db="EMBL/GenBank/DDBJ databases">
        <title>Draft Genome sequencing of Naganishia species isolated from polar environments using Oxford Nanopore Technology.</title>
        <authorList>
            <person name="Leo P."/>
            <person name="Venkateswaran K."/>
        </authorList>
    </citation>
    <scope>NUCLEOTIDE SEQUENCE</scope>
    <source>
        <strain evidence="1">MNA-CCFEE 5425</strain>
    </source>
</reference>
<evidence type="ECO:0000313" key="2">
    <source>
        <dbReference type="Proteomes" id="UP001243375"/>
    </source>
</evidence>
<keyword evidence="2" id="KW-1185">Reference proteome</keyword>
<evidence type="ECO:0000313" key="1">
    <source>
        <dbReference type="EMBL" id="KAJ9112535.1"/>
    </source>
</evidence>
<comment type="caution">
    <text evidence="1">The sequence shown here is derived from an EMBL/GenBank/DDBJ whole genome shotgun (WGS) entry which is preliminary data.</text>
</comment>
<dbReference type="EMBL" id="JASBWU010000025">
    <property type="protein sequence ID" value="KAJ9112535.1"/>
    <property type="molecule type" value="Genomic_DNA"/>
</dbReference>
<gene>
    <name evidence="1" type="ORF">QFC22_006292</name>
</gene>
<name>A0ACC2WMH4_9TREE</name>
<accession>A0ACC2WMH4</accession>
<protein>
    <submittedName>
        <fullName evidence="1">Uncharacterized protein</fullName>
    </submittedName>
</protein>